<sequence length="175" mass="19197">MASPIIANRDMWRGLQFQVEIPTTGQVPGQRSVIAPELLFSGQNAETKVDPKYLDNLSQFLLTKVEDDHLRSHIVTADLFIKVVDGLETAEDGGTILPVWSAFELEGVLSGLLNNAEFDAENGILILMYLQPEAGHAERHGVVPVHNNMLAALELAPTDLTEEEAMLLEHLMGLS</sequence>
<proteinExistence type="predicted"/>
<comment type="caution">
    <text evidence="1">The sequence shown here is derived from an EMBL/GenBank/DDBJ whole genome shotgun (WGS) entry which is preliminary data.</text>
</comment>
<dbReference type="AlphaFoldDB" id="A0A9N8GZM7"/>
<organism evidence="1 2">
    <name type="scientific">Seminavis robusta</name>
    <dbReference type="NCBI Taxonomy" id="568900"/>
    <lineage>
        <taxon>Eukaryota</taxon>
        <taxon>Sar</taxon>
        <taxon>Stramenopiles</taxon>
        <taxon>Ochrophyta</taxon>
        <taxon>Bacillariophyta</taxon>
        <taxon>Bacillariophyceae</taxon>
        <taxon>Bacillariophycidae</taxon>
        <taxon>Naviculales</taxon>
        <taxon>Naviculaceae</taxon>
        <taxon>Seminavis</taxon>
    </lineage>
</organism>
<evidence type="ECO:0000313" key="2">
    <source>
        <dbReference type="Proteomes" id="UP001153069"/>
    </source>
</evidence>
<protein>
    <submittedName>
        <fullName evidence="1">Uncharacterized protein</fullName>
    </submittedName>
</protein>
<evidence type="ECO:0000313" key="1">
    <source>
        <dbReference type="EMBL" id="CAB9496523.1"/>
    </source>
</evidence>
<name>A0A9N8GZM7_9STRA</name>
<reference evidence="1" key="1">
    <citation type="submission" date="2020-06" db="EMBL/GenBank/DDBJ databases">
        <authorList>
            <consortium name="Plant Systems Biology data submission"/>
        </authorList>
    </citation>
    <scope>NUCLEOTIDE SEQUENCE</scope>
    <source>
        <strain evidence="1">D6</strain>
    </source>
</reference>
<dbReference type="Proteomes" id="UP001153069">
    <property type="component" value="Unassembled WGS sequence"/>
</dbReference>
<gene>
    <name evidence="1" type="ORF">SEMRO_6_G004940.1</name>
</gene>
<dbReference type="EMBL" id="CAICTM010000006">
    <property type="protein sequence ID" value="CAB9496523.1"/>
    <property type="molecule type" value="Genomic_DNA"/>
</dbReference>
<accession>A0A9N8GZM7</accession>
<keyword evidence="2" id="KW-1185">Reference proteome</keyword>